<sequence length="877" mass="99423">MSHHPVSESSPYKPTAVSQNPVYKKGKMKKNRDLFAEDIGSVPQIPVADFLAHFMPPLKLDKEDLQTVFKKLCTKWRPYGGVSSDTIVEKETRSKAWQTAFAPYDKKHGVWSDYACEPKDRPGEEKVVYEDLDDICEQVVACCKEVKVDLKQTTRLISNGKKTLRGSKSNPAPPDALHLLLDERGNVALEVYDCVCNSEFKKTSTRELDLDNSKKTIWDMHHVMRTDPRRRFTTGMSFSNTKVRLWHYNREVIVVSEPWDLNQDSLLLIEVYARLSFATMTELGYDPTVVMLPLASRGAKKSADDKVDPQFRIRVRDSYYITVKTRADYGPEDGCGRCTRIFSVYKEGGDPSKTLIIKDCWIEASRDTEFDILREIRTDILAFDWQACCQPVPSRKEDLQPDKPIDLRYELTKEQRAAYFIPIIDGVKVMVDDRQDDTQHVIARGYQFADKRDMFPLVDLEPLPVDDTEGKGHTRHISTWHGTIGAEAQLTQPEELAGRFFRPIVPRAHHRLVMEEGTTLSAIEDAKTAFEIAADAAYALFVLHCVRWLHRDISAENIYKMADGKGVLADLEYSKRATDERTRSFRTGTPDFIAIEVAMQRYLRGQPDPDDGKPIDCVFGTDHDITKSEAVVWRFRDLHDLESIWWLCLWLLFRHTTDLPTSSPYDLIHHSEECASIFPGTLAVPPQRLAVLEKRSALDKSLDALPPAWKDAMQAELQFVRWLLYDAYKPESVGKVLDQGFWWRVQRVCQAGQAIEGRLRRISRAQIEQLKEKAQAAKAAPVVAKGHGTGSQLDAQEDSSSGDIDMVDASHAVQPLQLQAETVAKSNKRKLRDSGDADDDFVLGLNPHGQTAGQSTKRRKAGPSGSKKTTKRGAKRR</sequence>
<comment type="caution">
    <text evidence="3">The sequence shown here is derived from an EMBL/GenBank/DDBJ whole genome shotgun (WGS) entry which is preliminary data.</text>
</comment>
<evidence type="ECO:0000313" key="4">
    <source>
        <dbReference type="Proteomes" id="UP000320762"/>
    </source>
</evidence>
<evidence type="ECO:0000256" key="1">
    <source>
        <dbReference type="SAM" id="MobiDB-lite"/>
    </source>
</evidence>
<feature type="compositionally biased region" description="Low complexity" evidence="1">
    <location>
        <begin position="776"/>
        <end position="785"/>
    </location>
</feature>
<accession>A0A550CQ90</accession>
<feature type="region of interest" description="Disordered" evidence="1">
    <location>
        <begin position="825"/>
        <end position="877"/>
    </location>
</feature>
<reference evidence="3 4" key="1">
    <citation type="journal article" date="2019" name="New Phytol.">
        <title>Comparative genomics reveals unique wood-decay strategies and fruiting body development in the Schizophyllaceae.</title>
        <authorList>
            <person name="Almasi E."/>
            <person name="Sahu N."/>
            <person name="Krizsan K."/>
            <person name="Balint B."/>
            <person name="Kovacs G.M."/>
            <person name="Kiss B."/>
            <person name="Cseklye J."/>
            <person name="Drula E."/>
            <person name="Henrissat B."/>
            <person name="Nagy I."/>
            <person name="Chovatia M."/>
            <person name="Adam C."/>
            <person name="LaButti K."/>
            <person name="Lipzen A."/>
            <person name="Riley R."/>
            <person name="Grigoriev I.V."/>
            <person name="Nagy L.G."/>
        </authorList>
    </citation>
    <scope>NUCLEOTIDE SEQUENCE [LARGE SCALE GENOMIC DNA]</scope>
    <source>
        <strain evidence="3 4">NL-1724</strain>
    </source>
</reference>
<protein>
    <recommendedName>
        <fullName evidence="2">Fungal-type protein kinase domain-containing protein</fullName>
    </recommendedName>
</protein>
<dbReference type="InterPro" id="IPR040976">
    <property type="entry name" value="Pkinase_fungal"/>
</dbReference>
<feature type="region of interest" description="Disordered" evidence="1">
    <location>
        <begin position="776"/>
        <end position="803"/>
    </location>
</feature>
<evidence type="ECO:0000313" key="3">
    <source>
        <dbReference type="EMBL" id="TRM66970.1"/>
    </source>
</evidence>
<dbReference type="EMBL" id="VDMD01000003">
    <property type="protein sequence ID" value="TRM66970.1"/>
    <property type="molecule type" value="Genomic_DNA"/>
</dbReference>
<feature type="compositionally biased region" description="Basic residues" evidence="1">
    <location>
        <begin position="868"/>
        <end position="877"/>
    </location>
</feature>
<dbReference type="AlphaFoldDB" id="A0A550CQ90"/>
<keyword evidence="4" id="KW-1185">Reference proteome</keyword>
<feature type="compositionally biased region" description="Polar residues" evidence="1">
    <location>
        <begin position="790"/>
        <end position="802"/>
    </location>
</feature>
<organism evidence="3 4">
    <name type="scientific">Schizophyllum amplum</name>
    <dbReference type="NCBI Taxonomy" id="97359"/>
    <lineage>
        <taxon>Eukaryota</taxon>
        <taxon>Fungi</taxon>
        <taxon>Dikarya</taxon>
        <taxon>Basidiomycota</taxon>
        <taxon>Agaricomycotina</taxon>
        <taxon>Agaricomycetes</taxon>
        <taxon>Agaricomycetidae</taxon>
        <taxon>Agaricales</taxon>
        <taxon>Schizophyllaceae</taxon>
        <taxon>Schizophyllum</taxon>
    </lineage>
</organism>
<dbReference type="Gene3D" id="1.10.510.10">
    <property type="entry name" value="Transferase(Phosphotransferase) domain 1"/>
    <property type="match status" value="1"/>
</dbReference>
<evidence type="ECO:0000259" key="2">
    <source>
        <dbReference type="Pfam" id="PF17667"/>
    </source>
</evidence>
<proteinExistence type="predicted"/>
<name>A0A550CQ90_9AGAR</name>
<dbReference type="InterPro" id="IPR011009">
    <property type="entry name" value="Kinase-like_dom_sf"/>
</dbReference>
<dbReference type="Proteomes" id="UP000320762">
    <property type="component" value="Unassembled WGS sequence"/>
</dbReference>
<feature type="domain" description="Fungal-type protein kinase" evidence="2">
    <location>
        <begin position="193"/>
        <end position="651"/>
    </location>
</feature>
<dbReference type="PANTHER" id="PTHR38248">
    <property type="entry name" value="FUNK1 6"/>
    <property type="match status" value="1"/>
</dbReference>
<dbReference type="OrthoDB" id="2917426at2759"/>
<dbReference type="PANTHER" id="PTHR38248:SF2">
    <property type="entry name" value="FUNK1 11"/>
    <property type="match status" value="1"/>
</dbReference>
<dbReference type="SUPFAM" id="SSF56112">
    <property type="entry name" value="Protein kinase-like (PK-like)"/>
    <property type="match status" value="1"/>
</dbReference>
<gene>
    <name evidence="3" type="ORF">BD626DRAFT_566023</name>
</gene>
<dbReference type="Pfam" id="PF17667">
    <property type="entry name" value="Pkinase_fungal"/>
    <property type="match status" value="1"/>
</dbReference>